<feature type="transmembrane region" description="Helical" evidence="1">
    <location>
        <begin position="149"/>
        <end position="167"/>
    </location>
</feature>
<dbReference type="EMBL" id="LT575490">
    <property type="protein sequence ID" value="SAY44095.1"/>
    <property type="molecule type" value="Genomic_DNA"/>
</dbReference>
<feature type="transmembrane region" description="Helical" evidence="1">
    <location>
        <begin position="173"/>
        <end position="191"/>
    </location>
</feature>
<evidence type="ECO:0000256" key="1">
    <source>
        <dbReference type="SAM" id="Phobius"/>
    </source>
</evidence>
<organism evidence="3">
    <name type="scientific">Serratia marcescens</name>
    <dbReference type="NCBI Taxonomy" id="615"/>
    <lineage>
        <taxon>Bacteria</taxon>
        <taxon>Pseudomonadati</taxon>
        <taxon>Pseudomonadota</taxon>
        <taxon>Gammaproteobacteria</taxon>
        <taxon>Enterobacterales</taxon>
        <taxon>Yersiniaceae</taxon>
        <taxon>Serratia</taxon>
    </lineage>
</organism>
<keyword evidence="1" id="KW-0812">Transmembrane</keyword>
<dbReference type="InterPro" id="IPR050706">
    <property type="entry name" value="Cyclic-di-GMP_PDE-like"/>
</dbReference>
<dbReference type="GO" id="GO:0071111">
    <property type="term" value="F:cyclic-guanylate-specific phosphodiesterase activity"/>
    <property type="evidence" value="ECO:0007669"/>
    <property type="project" value="InterPro"/>
</dbReference>
<feature type="transmembrane region" description="Helical" evidence="1">
    <location>
        <begin position="122"/>
        <end position="140"/>
    </location>
</feature>
<proteinExistence type="predicted"/>
<feature type="transmembrane region" description="Helical" evidence="1">
    <location>
        <begin position="67"/>
        <end position="86"/>
    </location>
</feature>
<dbReference type="Gene3D" id="3.30.70.270">
    <property type="match status" value="1"/>
</dbReference>
<dbReference type="InterPro" id="IPR043128">
    <property type="entry name" value="Rev_trsase/Diguanyl_cyclase"/>
</dbReference>
<dbReference type="InterPro" id="IPR000160">
    <property type="entry name" value="GGDEF_dom"/>
</dbReference>
<gene>
    <name evidence="3" type="ORF">PWN146_02793</name>
</gene>
<keyword evidence="1" id="KW-1133">Transmembrane helix</keyword>
<dbReference type="Pfam" id="PF00990">
    <property type="entry name" value="GGDEF"/>
    <property type="match status" value="1"/>
</dbReference>
<dbReference type="PANTHER" id="PTHR33121:SF70">
    <property type="entry name" value="SIGNALING PROTEIN YKOW"/>
    <property type="match status" value="1"/>
</dbReference>
<dbReference type="AlphaFoldDB" id="A0A1C3HGD7"/>
<dbReference type="PROSITE" id="PS50887">
    <property type="entry name" value="GGDEF"/>
    <property type="match status" value="1"/>
</dbReference>
<reference evidence="3" key="1">
    <citation type="submission" date="2016-05" db="EMBL/GenBank/DDBJ databases">
        <authorList>
            <person name="Cock P.J.A."/>
            <person name="Cock P.J.A."/>
        </authorList>
    </citation>
    <scope>NUCLEOTIDE SEQUENCE</scope>
    <source>
        <strain evidence="3">PWN146_assembly</strain>
    </source>
</reference>
<dbReference type="SUPFAM" id="SSF55073">
    <property type="entry name" value="Nucleotide cyclase"/>
    <property type="match status" value="1"/>
</dbReference>
<evidence type="ECO:0000313" key="3">
    <source>
        <dbReference type="EMBL" id="SAY44095.1"/>
    </source>
</evidence>
<feature type="domain" description="GGDEF" evidence="2">
    <location>
        <begin position="241"/>
        <end position="366"/>
    </location>
</feature>
<dbReference type="PANTHER" id="PTHR33121">
    <property type="entry name" value="CYCLIC DI-GMP PHOSPHODIESTERASE PDEF"/>
    <property type="match status" value="1"/>
</dbReference>
<evidence type="ECO:0000259" key="2">
    <source>
        <dbReference type="PROSITE" id="PS50887"/>
    </source>
</evidence>
<dbReference type="InterPro" id="IPR029787">
    <property type="entry name" value="Nucleotide_cyclase"/>
</dbReference>
<name>A0A1C3HGD7_SERMA</name>
<keyword evidence="1" id="KW-0472">Membrane</keyword>
<dbReference type="SMART" id="SM00267">
    <property type="entry name" value="GGDEF"/>
    <property type="match status" value="1"/>
</dbReference>
<feature type="transmembrane region" description="Helical" evidence="1">
    <location>
        <begin position="98"/>
        <end position="116"/>
    </location>
</feature>
<protein>
    <submittedName>
        <fullName evidence="3">Response regulator PleD</fullName>
    </submittedName>
</protein>
<accession>A0A1C3HGD7</accession>
<sequence>MRSPSPAVTPKRPALLNWLLYSPLHADDEPFQRQLRLTLTPSPLTPWLNAVGPAALLVGYAWLNQRLVGIGLLLLLLLLTAGRAGLAQRRQPAWPDAMLVTVLLWMLLVGASAALAMLSGRFVLILFAGLTITALACWLMQRHAAAPRFALLEVIALTLPYLLAAPLSRVQNLFVLADLAPLWLVLAHGMIARYHRQRVQHVTLAWEKQQASHRDRLTGFLNRAGGEVVMRSICRPAAAQTISHLFILEFGPLAALYQSHGVQIGDDVLRTVGERLKTLIRPSDYVCRYTGGLFLILVHDLPYGAESEFLARIVPPLEAPYDFCAFGEVNMQLNAGILALTQDYATVEDLMSSAQQALAEAKGGKK</sequence>
<dbReference type="NCBIfam" id="TIGR00254">
    <property type="entry name" value="GGDEF"/>
    <property type="match status" value="1"/>
</dbReference>